<proteinExistence type="predicted"/>
<dbReference type="Proteomes" id="UP000178606">
    <property type="component" value="Unassembled WGS sequence"/>
</dbReference>
<name>A0A1F6D3S9_HANXR</name>
<gene>
    <name evidence="1" type="ORF">A3F84_01365</name>
</gene>
<accession>A0A1F6D3S9</accession>
<sequence length="101" mass="11392">MEWGAFEENDIGWYLQGNQLDPNWYLSTRTERIALYEYVVVLQEPTLVVMSKVAAQPGAPARVEPSKFQYYTPVGLGKPTRIRLLGYLEVDGNFIPAPDAA</sequence>
<reference evidence="1 2" key="1">
    <citation type="journal article" date="2016" name="Nat. Commun.">
        <title>Thousands of microbial genomes shed light on interconnected biogeochemical processes in an aquifer system.</title>
        <authorList>
            <person name="Anantharaman K."/>
            <person name="Brown C.T."/>
            <person name="Hug L.A."/>
            <person name="Sharon I."/>
            <person name="Castelle C.J."/>
            <person name="Probst A.J."/>
            <person name="Thomas B.C."/>
            <person name="Singh A."/>
            <person name="Wilkins M.J."/>
            <person name="Karaoz U."/>
            <person name="Brodie E.L."/>
            <person name="Williams K.H."/>
            <person name="Hubbard S.S."/>
            <person name="Banfield J.F."/>
        </authorList>
    </citation>
    <scope>NUCLEOTIDE SEQUENCE [LARGE SCALE GENOMIC DNA]</scope>
    <source>
        <strain evidence="2">RIFCSPLOWO2_12_FULL_64_10</strain>
    </source>
</reference>
<organism evidence="1 2">
    <name type="scientific">Handelsmanbacteria sp. (strain RIFCSPLOWO2_12_FULL_64_10)</name>
    <dbReference type="NCBI Taxonomy" id="1817868"/>
    <lineage>
        <taxon>Bacteria</taxon>
        <taxon>Candidatus Handelsmaniibacteriota</taxon>
    </lineage>
</organism>
<comment type="caution">
    <text evidence="1">The sequence shown here is derived from an EMBL/GenBank/DDBJ whole genome shotgun (WGS) entry which is preliminary data.</text>
</comment>
<evidence type="ECO:0000313" key="2">
    <source>
        <dbReference type="Proteomes" id="UP000178606"/>
    </source>
</evidence>
<protein>
    <submittedName>
        <fullName evidence="1">Uncharacterized protein</fullName>
    </submittedName>
</protein>
<dbReference type="EMBL" id="MFKF01000048">
    <property type="protein sequence ID" value="OGG56089.1"/>
    <property type="molecule type" value="Genomic_DNA"/>
</dbReference>
<dbReference type="AlphaFoldDB" id="A0A1F6D3S9"/>
<evidence type="ECO:0000313" key="1">
    <source>
        <dbReference type="EMBL" id="OGG56089.1"/>
    </source>
</evidence>